<dbReference type="Proteomes" id="UP000271624">
    <property type="component" value="Unassembled WGS sequence"/>
</dbReference>
<proteinExistence type="predicted"/>
<reference evidence="1" key="2">
    <citation type="journal article" date="2019" name="Genome Biol. Evol.">
        <title>Day and night: Metabolic profiles and evolutionary relationships of six axenic non-marine cyanobacteria.</title>
        <authorList>
            <person name="Will S.E."/>
            <person name="Henke P."/>
            <person name="Boedeker C."/>
            <person name="Huang S."/>
            <person name="Brinkmann H."/>
            <person name="Rohde M."/>
            <person name="Jarek M."/>
            <person name="Friedl T."/>
            <person name="Seufert S."/>
            <person name="Schumacher M."/>
            <person name="Overmann J."/>
            <person name="Neumann-Schaal M."/>
            <person name="Petersen J."/>
        </authorList>
    </citation>
    <scope>NUCLEOTIDE SEQUENCE [LARGE SCALE GENOMIC DNA]</scope>
    <source>
        <strain evidence="1">PCC 7102</strain>
    </source>
</reference>
<accession>A0A3S1CU12</accession>
<name>A0A3S1CU12_9CYAN</name>
<keyword evidence="2" id="KW-1185">Reference proteome</keyword>
<organism evidence="1 2">
    <name type="scientific">Dulcicalothrix desertica PCC 7102</name>
    <dbReference type="NCBI Taxonomy" id="232991"/>
    <lineage>
        <taxon>Bacteria</taxon>
        <taxon>Bacillati</taxon>
        <taxon>Cyanobacteriota</taxon>
        <taxon>Cyanophyceae</taxon>
        <taxon>Nostocales</taxon>
        <taxon>Calotrichaceae</taxon>
        <taxon>Dulcicalothrix</taxon>
    </lineage>
</organism>
<comment type="caution">
    <text evidence="1">The sequence shown here is derived from an EMBL/GenBank/DDBJ whole genome shotgun (WGS) entry which is preliminary data.</text>
</comment>
<reference evidence="1" key="1">
    <citation type="submission" date="2018-12" db="EMBL/GenBank/DDBJ databases">
        <authorList>
            <person name="Will S."/>
            <person name="Neumann-Schaal M."/>
            <person name="Henke P."/>
        </authorList>
    </citation>
    <scope>NUCLEOTIDE SEQUENCE</scope>
    <source>
        <strain evidence="1">PCC 7102</strain>
    </source>
</reference>
<protein>
    <submittedName>
        <fullName evidence="1">Uncharacterized protein</fullName>
    </submittedName>
</protein>
<evidence type="ECO:0000313" key="1">
    <source>
        <dbReference type="EMBL" id="RUT08594.1"/>
    </source>
</evidence>
<dbReference type="AlphaFoldDB" id="A0A3S1CU12"/>
<gene>
    <name evidence="1" type="ORF">DSM106972_017620</name>
</gene>
<dbReference type="EMBL" id="RSCL01000003">
    <property type="protein sequence ID" value="RUT08594.1"/>
    <property type="molecule type" value="Genomic_DNA"/>
</dbReference>
<dbReference type="RefSeq" id="WP_127080376.1">
    <property type="nucleotide sequence ID" value="NZ_RSCL01000003.1"/>
</dbReference>
<dbReference type="OrthoDB" id="512856at2"/>
<sequence length="313" mass="35767">MSNRSLMAPFDLQDGYSVAFNDTHEIENHVQKNNFTEESNLREATQRFLEEKQRLTEAEREENSQNWLWYQMSKIETSMGDYNGSVSVEAIQELAIIKAPVLEQLLSERSEAVEKASQFVLKVALKALEQDGREVIPGVITVIVMGYTIIYNSVTHDLLIDKVSQAYMRHETGKIERSYRPDGILKAQGQKISLNRLLTKDLANFDYIECRQLTKECLPLLRDIVERYAKEDKVLIEIWAGGKSEEAKIEKTLGKIFVSSKAGMQIIESGKHLQVRDLEGKLIVKAYGDKVEKPMTRAICSDFKARYALIQKN</sequence>
<evidence type="ECO:0000313" key="2">
    <source>
        <dbReference type="Proteomes" id="UP000271624"/>
    </source>
</evidence>